<sequence>MNLLPGVFVAKKKDGSTYYRSSITFRNKHISIGSYSTNEQAHQAYIEANTILTDSSIYIEDYDTSTPLLTLSKWIVLVNFRDNNIYFKNPIYIKEKYFLYYLDGKTILKFDVDDLFYYSNHKIQKRGGHLFVSDYGMQVSILSRYGIKNYAVLERDYQFANGDPTDFRYGNVQIINRYHGVNRIQHKGTFIYVAKIHLNGDYIIGKYKKEEEAAVAYNKAVHILQSKGFDKNFPTNYITEIDEIEYAKIYNMVKISKKIREYLPIF</sequence>
<dbReference type="GO" id="GO:0003677">
    <property type="term" value="F:DNA binding"/>
    <property type="evidence" value="ECO:0007669"/>
    <property type="project" value="InterPro"/>
</dbReference>
<reference evidence="1 2" key="1">
    <citation type="submission" date="2020-11" db="EMBL/GenBank/DDBJ databases">
        <title>Draft genome sequencing of a Lachnospiraceae strain isolated from anoxic soil subjected to BSD treatment.</title>
        <authorList>
            <person name="Uek A."/>
            <person name="Tonouchi A."/>
        </authorList>
    </citation>
    <scope>NUCLEOTIDE SEQUENCE [LARGE SCALE GENOMIC DNA]</scope>
    <source>
        <strain evidence="1 2">TB5</strain>
    </source>
</reference>
<evidence type="ECO:0000313" key="2">
    <source>
        <dbReference type="Proteomes" id="UP000595897"/>
    </source>
</evidence>
<protein>
    <recommendedName>
        <fullName evidence="3">AP2/ERF domain-containing protein</fullName>
    </recommendedName>
</protein>
<evidence type="ECO:0000313" key="1">
    <source>
        <dbReference type="EMBL" id="BCN32230.1"/>
    </source>
</evidence>
<keyword evidence="2" id="KW-1185">Reference proteome</keyword>
<dbReference type="Gene3D" id="3.30.730.10">
    <property type="entry name" value="AP2/ERF domain"/>
    <property type="match status" value="1"/>
</dbReference>
<dbReference type="GO" id="GO:0003700">
    <property type="term" value="F:DNA-binding transcription factor activity"/>
    <property type="evidence" value="ECO:0007669"/>
    <property type="project" value="InterPro"/>
</dbReference>
<dbReference type="Proteomes" id="UP000595897">
    <property type="component" value="Chromosome"/>
</dbReference>
<dbReference type="RefSeq" id="WP_271713292.1">
    <property type="nucleotide sequence ID" value="NZ_AP024169.1"/>
</dbReference>
<dbReference type="SUPFAM" id="SSF54171">
    <property type="entry name" value="DNA-binding domain"/>
    <property type="match status" value="1"/>
</dbReference>
<gene>
    <name evidence="1" type="ORF">bsdtb5_35250</name>
</gene>
<evidence type="ECO:0008006" key="3">
    <source>
        <dbReference type="Google" id="ProtNLM"/>
    </source>
</evidence>
<proteinExistence type="predicted"/>
<dbReference type="EMBL" id="AP024169">
    <property type="protein sequence ID" value="BCN32230.1"/>
    <property type="molecule type" value="Genomic_DNA"/>
</dbReference>
<organism evidence="1 2">
    <name type="scientific">Anaeromicropila herbilytica</name>
    <dbReference type="NCBI Taxonomy" id="2785025"/>
    <lineage>
        <taxon>Bacteria</taxon>
        <taxon>Bacillati</taxon>
        <taxon>Bacillota</taxon>
        <taxon>Clostridia</taxon>
        <taxon>Lachnospirales</taxon>
        <taxon>Lachnospiraceae</taxon>
        <taxon>Anaeromicropila</taxon>
    </lineage>
</organism>
<dbReference type="KEGG" id="ahb:bsdtb5_35250"/>
<dbReference type="InterPro" id="IPR016177">
    <property type="entry name" value="DNA-bd_dom_sf"/>
</dbReference>
<dbReference type="AlphaFoldDB" id="A0A7R7ENJ9"/>
<dbReference type="InterPro" id="IPR036955">
    <property type="entry name" value="AP2/ERF_dom_sf"/>
</dbReference>
<accession>A0A7R7ENJ9</accession>
<name>A0A7R7ENJ9_9FIRM</name>